<dbReference type="SUPFAM" id="SSF75217">
    <property type="entry name" value="alpha/beta knot"/>
    <property type="match status" value="1"/>
</dbReference>
<name>A0A1F5S469_9BACT</name>
<keyword evidence="9 15" id="KW-0808">Transferase</keyword>
<dbReference type="PANTHER" id="PTHR46417:SF1">
    <property type="entry name" value="TRNA (GUANINE-N(1)-)-METHYLTRANSFERASE"/>
    <property type="match status" value="1"/>
</dbReference>
<evidence type="ECO:0000256" key="9">
    <source>
        <dbReference type="ARBA" id="ARBA00022679"/>
    </source>
</evidence>
<dbReference type="InterPro" id="IPR023148">
    <property type="entry name" value="tRNA_m1G_MeTrfase_C_sf"/>
</dbReference>
<evidence type="ECO:0000256" key="10">
    <source>
        <dbReference type="ARBA" id="ARBA00022691"/>
    </source>
</evidence>
<comment type="subcellular location">
    <subcellularLocation>
        <location evidence="2 15 17">Cytoplasm</location>
    </subcellularLocation>
</comment>
<comment type="similarity">
    <text evidence="3 15 17">Belongs to the RNA methyltransferase TrmD family.</text>
</comment>
<keyword evidence="8 15" id="KW-0489">Methyltransferase</keyword>
<comment type="function">
    <text evidence="1 15 17">Specifically methylates guanosine-37 in various tRNAs.</text>
</comment>
<evidence type="ECO:0000259" key="18">
    <source>
        <dbReference type="Pfam" id="PF01746"/>
    </source>
</evidence>
<evidence type="ECO:0000256" key="5">
    <source>
        <dbReference type="ARBA" id="ARBA00012807"/>
    </source>
</evidence>
<evidence type="ECO:0000256" key="13">
    <source>
        <dbReference type="ARBA" id="ARBA00033392"/>
    </source>
</evidence>
<keyword evidence="11 15" id="KW-0819">tRNA processing</keyword>
<comment type="caution">
    <text evidence="19">The sequence shown here is derived from an EMBL/GenBank/DDBJ whole genome shotgun (WGS) entry which is preliminary data.</text>
</comment>
<dbReference type="PIRSF" id="PIRSF000386">
    <property type="entry name" value="tRNA_mtase"/>
    <property type="match status" value="1"/>
</dbReference>
<feature type="binding site" evidence="15 16">
    <location>
        <position position="124"/>
    </location>
    <ligand>
        <name>S-adenosyl-L-methionine</name>
        <dbReference type="ChEBI" id="CHEBI:59789"/>
    </ligand>
</feature>
<comment type="catalytic activity">
    <reaction evidence="14 15 17">
        <text>guanosine(37) in tRNA + S-adenosyl-L-methionine = N(1)-methylguanosine(37) in tRNA + S-adenosyl-L-homocysteine + H(+)</text>
        <dbReference type="Rhea" id="RHEA:36899"/>
        <dbReference type="Rhea" id="RHEA-COMP:10145"/>
        <dbReference type="Rhea" id="RHEA-COMP:10147"/>
        <dbReference type="ChEBI" id="CHEBI:15378"/>
        <dbReference type="ChEBI" id="CHEBI:57856"/>
        <dbReference type="ChEBI" id="CHEBI:59789"/>
        <dbReference type="ChEBI" id="CHEBI:73542"/>
        <dbReference type="ChEBI" id="CHEBI:74269"/>
        <dbReference type="EC" id="2.1.1.228"/>
    </reaction>
</comment>
<evidence type="ECO:0000313" key="19">
    <source>
        <dbReference type="EMBL" id="OGF21223.1"/>
    </source>
</evidence>
<evidence type="ECO:0000256" key="4">
    <source>
        <dbReference type="ARBA" id="ARBA00011738"/>
    </source>
</evidence>
<dbReference type="PANTHER" id="PTHR46417">
    <property type="entry name" value="TRNA (GUANINE-N(1)-)-METHYLTRANSFERASE"/>
    <property type="match status" value="1"/>
</dbReference>
<dbReference type="Gene3D" id="3.40.1280.10">
    <property type="match status" value="1"/>
</dbReference>
<dbReference type="EC" id="2.1.1.228" evidence="5 15"/>
<dbReference type="NCBIfam" id="NF000648">
    <property type="entry name" value="PRK00026.1"/>
    <property type="match status" value="1"/>
</dbReference>
<dbReference type="GO" id="GO:0052906">
    <property type="term" value="F:tRNA (guanine(37)-N1)-methyltransferase activity"/>
    <property type="evidence" value="ECO:0007669"/>
    <property type="project" value="UniProtKB-UniRule"/>
</dbReference>
<dbReference type="FunFam" id="3.40.1280.10:FF:000001">
    <property type="entry name" value="tRNA (guanine-N(1)-)-methyltransferase"/>
    <property type="match status" value="1"/>
</dbReference>
<evidence type="ECO:0000256" key="7">
    <source>
        <dbReference type="ARBA" id="ARBA00022490"/>
    </source>
</evidence>
<dbReference type="InterPro" id="IPR029026">
    <property type="entry name" value="tRNA_m1G_MTases_N"/>
</dbReference>
<dbReference type="InterPro" id="IPR002649">
    <property type="entry name" value="tRNA_m1G_MeTrfase_TrmD"/>
</dbReference>
<proteinExistence type="inferred from homology"/>
<dbReference type="GO" id="GO:0005829">
    <property type="term" value="C:cytosol"/>
    <property type="evidence" value="ECO:0007669"/>
    <property type="project" value="TreeGrafter"/>
</dbReference>
<sequence length="243" mass="27442">MTFTILTIFPEICNSYFNESIIKRAQDKGIIKINAINLRDFTSNKHKTVDDKPYGGGAGMIMKIKPIYKALEGGWDSSFPQYCGKGVKGREKKRTIILTPAGKKFNQKTAKRLSKYGELIFICGRYEGIDARIEKFADEKISIGDFVLTGGELGAMVIIDSITRLLPGVLGNVESSTDESHSIEGVLEYPQYTRPEIFETVDGKKLRVPKVLLSGNHKKIAEWRISKKQKIKKKSHRKNNQWL</sequence>
<dbReference type="Pfam" id="PF01746">
    <property type="entry name" value="tRNA_m1G_MT"/>
    <property type="match status" value="1"/>
</dbReference>
<dbReference type="Proteomes" id="UP000178323">
    <property type="component" value="Unassembled WGS sequence"/>
</dbReference>
<evidence type="ECO:0000256" key="14">
    <source>
        <dbReference type="ARBA" id="ARBA00047783"/>
    </source>
</evidence>
<reference evidence="19 20" key="1">
    <citation type="journal article" date="2016" name="Nat. Commun.">
        <title>Thousands of microbial genomes shed light on interconnected biogeochemical processes in an aquifer system.</title>
        <authorList>
            <person name="Anantharaman K."/>
            <person name="Brown C.T."/>
            <person name="Hug L.A."/>
            <person name="Sharon I."/>
            <person name="Castelle C.J."/>
            <person name="Probst A.J."/>
            <person name="Thomas B.C."/>
            <person name="Singh A."/>
            <person name="Wilkins M.J."/>
            <person name="Karaoz U."/>
            <person name="Brodie E.L."/>
            <person name="Williams K.H."/>
            <person name="Hubbard S.S."/>
            <person name="Banfield J.F."/>
        </authorList>
    </citation>
    <scope>NUCLEOTIDE SEQUENCE [LARGE SCALE GENOMIC DNA]</scope>
</reference>
<comment type="subunit">
    <text evidence="4 15 17">Homodimer.</text>
</comment>
<feature type="domain" description="tRNA methyltransferase TRMD/TRM10-type" evidence="18">
    <location>
        <begin position="1"/>
        <end position="234"/>
    </location>
</feature>
<evidence type="ECO:0000256" key="8">
    <source>
        <dbReference type="ARBA" id="ARBA00022603"/>
    </source>
</evidence>
<dbReference type="InterPro" id="IPR016009">
    <property type="entry name" value="tRNA_MeTrfase_TRMD/TRM10"/>
</dbReference>
<dbReference type="EMBL" id="MFFS01000067">
    <property type="protein sequence ID" value="OGF21223.1"/>
    <property type="molecule type" value="Genomic_DNA"/>
</dbReference>
<evidence type="ECO:0000256" key="17">
    <source>
        <dbReference type="RuleBase" id="RU003464"/>
    </source>
</evidence>
<feature type="binding site" evidence="15 16">
    <location>
        <begin position="143"/>
        <end position="148"/>
    </location>
    <ligand>
        <name>S-adenosyl-L-methionine</name>
        <dbReference type="ChEBI" id="CHEBI:59789"/>
    </ligand>
</feature>
<dbReference type="STRING" id="1797985.A2Y83_02310"/>
<evidence type="ECO:0000256" key="2">
    <source>
        <dbReference type="ARBA" id="ARBA00004496"/>
    </source>
</evidence>
<evidence type="ECO:0000256" key="15">
    <source>
        <dbReference type="HAMAP-Rule" id="MF_00605"/>
    </source>
</evidence>
<evidence type="ECO:0000256" key="12">
    <source>
        <dbReference type="ARBA" id="ARBA00029736"/>
    </source>
</evidence>
<dbReference type="HAMAP" id="MF_00605">
    <property type="entry name" value="TrmD"/>
    <property type="match status" value="1"/>
</dbReference>
<evidence type="ECO:0000256" key="16">
    <source>
        <dbReference type="PIRSR" id="PIRSR000386-1"/>
    </source>
</evidence>
<dbReference type="CDD" id="cd18080">
    <property type="entry name" value="TrmD-like"/>
    <property type="match status" value="1"/>
</dbReference>
<evidence type="ECO:0000256" key="3">
    <source>
        <dbReference type="ARBA" id="ARBA00007630"/>
    </source>
</evidence>
<evidence type="ECO:0000256" key="11">
    <source>
        <dbReference type="ARBA" id="ARBA00022694"/>
    </source>
</evidence>
<keyword evidence="7 15" id="KW-0963">Cytoplasm</keyword>
<evidence type="ECO:0000313" key="20">
    <source>
        <dbReference type="Proteomes" id="UP000178323"/>
    </source>
</evidence>
<dbReference type="AlphaFoldDB" id="A0A1F5S469"/>
<evidence type="ECO:0000256" key="1">
    <source>
        <dbReference type="ARBA" id="ARBA00002634"/>
    </source>
</evidence>
<accession>A0A1F5S469</accession>
<dbReference type="NCBIfam" id="TIGR00088">
    <property type="entry name" value="trmD"/>
    <property type="match status" value="1"/>
</dbReference>
<gene>
    <name evidence="15" type="primary">trmD</name>
    <name evidence="19" type="ORF">A2Y83_02310</name>
</gene>
<organism evidence="19 20">
    <name type="scientific">Candidatus Falkowbacteria bacterium RBG_13_39_14</name>
    <dbReference type="NCBI Taxonomy" id="1797985"/>
    <lineage>
        <taxon>Bacteria</taxon>
        <taxon>Candidatus Falkowiibacteriota</taxon>
    </lineage>
</organism>
<dbReference type="InterPro" id="IPR029028">
    <property type="entry name" value="Alpha/beta_knot_MTases"/>
</dbReference>
<keyword evidence="10 15" id="KW-0949">S-adenosyl-L-methionine</keyword>
<protein>
    <recommendedName>
        <fullName evidence="6 15">tRNA (guanine-N(1)-)-methyltransferase</fullName>
        <ecNumber evidence="5 15">2.1.1.228</ecNumber>
    </recommendedName>
    <alternativeName>
        <fullName evidence="12 15">M1G-methyltransferase</fullName>
    </alternativeName>
    <alternativeName>
        <fullName evidence="13 15">tRNA [GM37] methyltransferase</fullName>
    </alternativeName>
</protein>
<dbReference type="GO" id="GO:0002939">
    <property type="term" value="P:tRNA N1-guanine methylation"/>
    <property type="evidence" value="ECO:0007669"/>
    <property type="project" value="TreeGrafter"/>
</dbReference>
<evidence type="ECO:0000256" key="6">
    <source>
        <dbReference type="ARBA" id="ARBA00014679"/>
    </source>
</evidence>
<dbReference type="Gene3D" id="1.10.1270.20">
    <property type="entry name" value="tRNA(m1g37)methyltransferase, domain 2"/>
    <property type="match status" value="1"/>
</dbReference>